<dbReference type="PANTHER" id="PTHR34501">
    <property type="entry name" value="PROTEIN YDDL-RELATED"/>
    <property type="match status" value="1"/>
</dbReference>
<evidence type="ECO:0000313" key="13">
    <source>
        <dbReference type="EMBL" id="VVE46952.1"/>
    </source>
</evidence>
<keyword evidence="5" id="KW-0812">Transmembrane</keyword>
<sequence>MKKTLLAVALLGAFSAAQAQSNVTLYGVLDAGVTYVSKQAFKDANGNIQGGSNWLAQSGVAQGSRWGLRGSEDLGGGLKAIFTLENGFDVFSGQLQQGGRMFGRQSFVGLSSNSLGTVTLGRQYDSVVDFLQPVSSVPSFGLYGAHFGDVDNIDNTFRTNNSVKYTSVNYNGLTFGGMFSFGGQAGQFATNRAFSVGTGYANGPLTLGAAYLNVNNPSAAVYDNGGTLDKAVFGATPLQQADQLRVFGVGGSYSFGPATIGLLYTNTKLKNSSFIAGGSDIKVDNYEINAKYMLTPALQLAAMYTYTNAKFDRLGSKPKYHQVNLGVDYWLSKRTDAYVMGVYQKAAGDAKNAEIYGLGASSTDKQIALRVGLRHKF</sequence>
<proteinExistence type="predicted"/>
<keyword evidence="7" id="KW-0406">Ion transport</keyword>
<dbReference type="Proteomes" id="UP000400981">
    <property type="component" value="Unassembled WGS sequence"/>
</dbReference>
<evidence type="ECO:0000256" key="2">
    <source>
        <dbReference type="ARBA" id="ARBA00011233"/>
    </source>
</evidence>
<dbReference type="InterPro" id="IPR002299">
    <property type="entry name" value="Porin_Neis"/>
</dbReference>
<dbReference type="Pfam" id="PF13609">
    <property type="entry name" value="Porin_4"/>
    <property type="match status" value="1"/>
</dbReference>
<evidence type="ECO:0000256" key="8">
    <source>
        <dbReference type="ARBA" id="ARBA00023114"/>
    </source>
</evidence>
<evidence type="ECO:0000256" key="10">
    <source>
        <dbReference type="ARBA" id="ARBA00023237"/>
    </source>
</evidence>
<dbReference type="OrthoDB" id="8982743at2"/>
<keyword evidence="14" id="KW-1185">Reference proteome</keyword>
<keyword evidence="3" id="KW-0813">Transport</keyword>
<comment type="subcellular location">
    <subcellularLocation>
        <location evidence="1">Cell outer membrane</location>
        <topology evidence="1">Multi-pass membrane protein</topology>
    </subcellularLocation>
</comment>
<dbReference type="GO" id="GO:0009279">
    <property type="term" value="C:cell outer membrane"/>
    <property type="evidence" value="ECO:0007669"/>
    <property type="project" value="UniProtKB-SubCell"/>
</dbReference>
<dbReference type="InterPro" id="IPR050298">
    <property type="entry name" value="Gram-neg_bact_OMP"/>
</dbReference>
<dbReference type="RefSeq" id="WP_094068946.1">
    <property type="nucleotide sequence ID" value="NZ_CABPSH010000018.1"/>
</dbReference>
<keyword evidence="8" id="KW-0626">Porin</keyword>
<gene>
    <name evidence="13" type="ORF">PEP31012_04488</name>
</gene>
<dbReference type="InterPro" id="IPR001702">
    <property type="entry name" value="Porin_Gram-ve"/>
</dbReference>
<comment type="subunit">
    <text evidence="2">Homotrimer.</text>
</comment>
<keyword evidence="10" id="KW-0998">Cell outer membrane</keyword>
<protein>
    <submittedName>
        <fullName evidence="13">Porin</fullName>
    </submittedName>
</protein>
<dbReference type="PRINTS" id="PR00182">
    <property type="entry name" value="ECOLNEIPORIN"/>
</dbReference>
<evidence type="ECO:0000256" key="9">
    <source>
        <dbReference type="ARBA" id="ARBA00023136"/>
    </source>
</evidence>
<feature type="domain" description="Porin" evidence="12">
    <location>
        <begin position="7"/>
        <end position="345"/>
    </location>
</feature>
<dbReference type="EMBL" id="CABPSH010000018">
    <property type="protein sequence ID" value="VVE46952.1"/>
    <property type="molecule type" value="Genomic_DNA"/>
</dbReference>
<feature type="signal peptide" evidence="11">
    <location>
        <begin position="1"/>
        <end position="19"/>
    </location>
</feature>
<evidence type="ECO:0000256" key="4">
    <source>
        <dbReference type="ARBA" id="ARBA00022452"/>
    </source>
</evidence>
<dbReference type="InterPro" id="IPR023614">
    <property type="entry name" value="Porin_dom_sf"/>
</dbReference>
<dbReference type="AlphaFoldDB" id="A0A5E4YER0"/>
<accession>A0A5E4YER0</accession>
<evidence type="ECO:0000313" key="14">
    <source>
        <dbReference type="Proteomes" id="UP000400981"/>
    </source>
</evidence>
<dbReference type="InterPro" id="IPR033900">
    <property type="entry name" value="Gram_neg_porin_domain"/>
</dbReference>
<evidence type="ECO:0000256" key="5">
    <source>
        <dbReference type="ARBA" id="ARBA00022692"/>
    </source>
</evidence>
<dbReference type="SUPFAM" id="SSF56935">
    <property type="entry name" value="Porins"/>
    <property type="match status" value="1"/>
</dbReference>
<dbReference type="CDD" id="cd00342">
    <property type="entry name" value="gram_neg_porins"/>
    <property type="match status" value="1"/>
</dbReference>
<evidence type="ECO:0000256" key="7">
    <source>
        <dbReference type="ARBA" id="ARBA00023065"/>
    </source>
</evidence>
<dbReference type="PRINTS" id="PR00184">
    <property type="entry name" value="NEISSPPORIN"/>
</dbReference>
<organism evidence="13 14">
    <name type="scientific">Pandoraea eparura</name>
    <dbReference type="NCBI Taxonomy" id="2508291"/>
    <lineage>
        <taxon>Bacteria</taxon>
        <taxon>Pseudomonadati</taxon>
        <taxon>Pseudomonadota</taxon>
        <taxon>Betaproteobacteria</taxon>
        <taxon>Burkholderiales</taxon>
        <taxon>Burkholderiaceae</taxon>
        <taxon>Pandoraea</taxon>
    </lineage>
</organism>
<reference evidence="13 14" key="1">
    <citation type="submission" date="2019-08" db="EMBL/GenBank/DDBJ databases">
        <authorList>
            <person name="Peeters C."/>
        </authorList>
    </citation>
    <scope>NUCLEOTIDE SEQUENCE [LARGE SCALE GENOMIC DNA]</scope>
    <source>
        <strain evidence="13 14">LMG 31012</strain>
    </source>
</reference>
<dbReference type="PANTHER" id="PTHR34501:SF9">
    <property type="entry name" value="MAJOR OUTER MEMBRANE PROTEIN P.IA"/>
    <property type="match status" value="1"/>
</dbReference>
<dbReference type="GO" id="GO:0015288">
    <property type="term" value="F:porin activity"/>
    <property type="evidence" value="ECO:0007669"/>
    <property type="project" value="UniProtKB-KW"/>
</dbReference>
<keyword evidence="9" id="KW-0472">Membrane</keyword>
<dbReference type="GO" id="GO:0046930">
    <property type="term" value="C:pore complex"/>
    <property type="evidence" value="ECO:0007669"/>
    <property type="project" value="UniProtKB-KW"/>
</dbReference>
<evidence type="ECO:0000259" key="12">
    <source>
        <dbReference type="Pfam" id="PF13609"/>
    </source>
</evidence>
<feature type="chain" id="PRO_5023030756" evidence="11">
    <location>
        <begin position="20"/>
        <end position="377"/>
    </location>
</feature>
<keyword evidence="6 11" id="KW-0732">Signal</keyword>
<dbReference type="Gene3D" id="2.40.160.10">
    <property type="entry name" value="Porin"/>
    <property type="match status" value="1"/>
</dbReference>
<name>A0A5E4YER0_9BURK</name>
<evidence type="ECO:0000256" key="3">
    <source>
        <dbReference type="ARBA" id="ARBA00022448"/>
    </source>
</evidence>
<keyword evidence="4" id="KW-1134">Transmembrane beta strand</keyword>
<dbReference type="GO" id="GO:0034220">
    <property type="term" value="P:monoatomic ion transmembrane transport"/>
    <property type="evidence" value="ECO:0007669"/>
    <property type="project" value="InterPro"/>
</dbReference>
<evidence type="ECO:0000256" key="6">
    <source>
        <dbReference type="ARBA" id="ARBA00022729"/>
    </source>
</evidence>
<evidence type="ECO:0000256" key="1">
    <source>
        <dbReference type="ARBA" id="ARBA00004571"/>
    </source>
</evidence>
<evidence type="ECO:0000256" key="11">
    <source>
        <dbReference type="SAM" id="SignalP"/>
    </source>
</evidence>